<gene>
    <name evidence="3" type="ORF">CINC_LOCUS9099</name>
</gene>
<feature type="region of interest" description="Disordered" evidence="1">
    <location>
        <begin position="643"/>
        <end position="668"/>
    </location>
</feature>
<evidence type="ECO:0000313" key="4">
    <source>
        <dbReference type="Proteomes" id="UP001154114"/>
    </source>
</evidence>
<sequence length="1455" mass="167841">MCLKNYFSDPEKRNLLLEHKEDKRRGQYSGSKTKIDRRSVESHSSERRKRGHLYKSSSTEQTGTEFKPGRQQSVHNQTEKRDSYWFWQKENPKKTTEETCSCVSCALKKIVNSEYACIGWLLLLFVLSIIVAFLVVFKNVPCLSGPEREQSKKCPDSERLKRKIEMLNDRRTNDVLGLDEFRKRGEYADDSTGNFGLTGSSGIDFGPSFHDLSSALEELADSKVGGDTWASALEDNPGENQSSEKLREFYKKLIQTDAKIKSLKKINQELLESEDPVNKVSEISKRSLHVNSYPRKYQFRRRRSALNKNNKFNNLPKKHANHTKIQHHLFKRHANETKSDNNIVKRKANSTRVDRFDQDEPTGFVIERKKILVKYKPEPGKKKKVPKCSHYPKDSHTHENQLKHPFYKNTQRLDELLDIFLNKNLPDIVSDPFGLDALFSKEKPNKCKHPAPHKNMNIIVKELLIDQIPKPKTKAKKVKEEPNVQPIILKVLTPEQLSTQLEKDYGHQDAKVVDNVQTNTVTASPHDFDILLSVSTIMNPEMKKTGIPNVLGRLPNIRKLMQIEGDDDETLGYEDFKEVLKDDVENLDDTEKRTDRRKRTEVPEPNEQPQEKFPKYNPPGVHNPNWKGPMPLYPDELSSMLRHTSTTPKNCSSTTPKEDSTTIAKDPQSDYANVKVRDLSDVEYVEDYLNSKYHKLAEMAQAYSDYGVLSDKKETMHEKASDSTATKHKVNVSPSPTKRSILSRLRKDRPQHIVTGTTANFRRPKAISTTEIEQMTEQTWTGPNSFFFTPTKNSEGIRFEYVPDESTRRREDTLEVLKILQKHIKIGHTTTPMTVPKPVNPKTALMANKTANHQKVKQLNNSINENATRNAQSLNTAEGEVSLIDFLNMMSNWFKTFEIGKDYNLDEKLSQDVPDLLFKNEKSESNSTESNNTSTEAMPSADTEMVDRIRHRSRKLLSIENLNVTEEKRTDNVTVTREKRAETAVANDGNASESSVLPAAVTKKVASTTINVNSKEKRQTTKKERKVKAIFKRNVDDSNLIFWNDIYDDEYGIKDDKFETIRDKHSVKQNDFIKKSGRWVHEKFRKFAENLKMNPHMQVAEIKERYPRSVSNLGIKSYPKYLYDRISERITKKRAAEDDVVDNEQKSVFTNMAANMKNVCKKAARAVQMTRNIQVREDSKQGSIAATLMQQLVRLLTDLVDYQVQQKTCTKLPSDLQNFLEWLTLPKDEAQDAQKAEVLTYKTPNQNDLDDLAEEVVQQTNDRQNDQPADYDTIAFNEKQPVSVDLRLHYLDVMHSVQDLLNHYEGMSDEDKSKMTGVKNYLEGQKRYLTSQLSYFDMHNLFAKNQRQLRYKRDLAMKPHLTKRRRKRKYVKNFGKKHTRTTASFDDAAPITDNKRKVLQDDKTIDKLTNGAFEEKVSKNVRRNLKDVYYKAVAEAKKYTKSVHKKEDNTASFPV</sequence>
<keyword evidence="4" id="KW-1185">Reference proteome</keyword>
<keyword evidence="2" id="KW-1133">Transmembrane helix</keyword>
<keyword evidence="2" id="KW-0472">Membrane</keyword>
<keyword evidence="2" id="KW-0812">Transmembrane</keyword>
<feature type="compositionally biased region" description="Polar residues" evidence="1">
    <location>
        <begin position="55"/>
        <end position="76"/>
    </location>
</feature>
<protein>
    <submittedName>
        <fullName evidence="3">Uncharacterized protein</fullName>
    </submittedName>
</protein>
<feature type="region of interest" description="Disordered" evidence="1">
    <location>
        <begin position="13"/>
        <end position="79"/>
    </location>
</feature>
<proteinExistence type="predicted"/>
<name>A0A9P0BYU1_CHRIL</name>
<feature type="compositionally biased region" description="Basic and acidic residues" evidence="1">
    <location>
        <begin position="33"/>
        <end position="45"/>
    </location>
</feature>
<reference evidence="3" key="1">
    <citation type="submission" date="2021-12" db="EMBL/GenBank/DDBJ databases">
        <authorList>
            <person name="King R."/>
        </authorList>
    </citation>
    <scope>NUCLEOTIDE SEQUENCE</scope>
</reference>
<feature type="region of interest" description="Disordered" evidence="1">
    <location>
        <begin position="718"/>
        <end position="737"/>
    </location>
</feature>
<feature type="region of interest" description="Disordered" evidence="1">
    <location>
        <begin position="379"/>
        <end position="399"/>
    </location>
</feature>
<evidence type="ECO:0000313" key="3">
    <source>
        <dbReference type="EMBL" id="CAH0600004.1"/>
    </source>
</evidence>
<evidence type="ECO:0000256" key="1">
    <source>
        <dbReference type="SAM" id="MobiDB-lite"/>
    </source>
</evidence>
<organism evidence="3 4">
    <name type="scientific">Chrysodeixis includens</name>
    <name type="common">Soybean looper</name>
    <name type="synonym">Pseudoplusia includens</name>
    <dbReference type="NCBI Taxonomy" id="689277"/>
    <lineage>
        <taxon>Eukaryota</taxon>
        <taxon>Metazoa</taxon>
        <taxon>Ecdysozoa</taxon>
        <taxon>Arthropoda</taxon>
        <taxon>Hexapoda</taxon>
        <taxon>Insecta</taxon>
        <taxon>Pterygota</taxon>
        <taxon>Neoptera</taxon>
        <taxon>Endopterygota</taxon>
        <taxon>Lepidoptera</taxon>
        <taxon>Glossata</taxon>
        <taxon>Ditrysia</taxon>
        <taxon>Noctuoidea</taxon>
        <taxon>Noctuidae</taxon>
        <taxon>Plusiinae</taxon>
        <taxon>Chrysodeixis</taxon>
    </lineage>
</organism>
<feature type="region of interest" description="Disordered" evidence="1">
    <location>
        <begin position="584"/>
        <end position="631"/>
    </location>
</feature>
<evidence type="ECO:0000256" key="2">
    <source>
        <dbReference type="SAM" id="Phobius"/>
    </source>
</evidence>
<feature type="compositionally biased region" description="Polar residues" evidence="1">
    <location>
        <begin position="643"/>
        <end position="655"/>
    </location>
</feature>
<accession>A0A9P0BYU1</accession>
<feature type="compositionally biased region" description="Basic and acidic residues" evidence="1">
    <location>
        <begin position="13"/>
        <end position="25"/>
    </location>
</feature>
<dbReference type="EMBL" id="LR824032">
    <property type="protein sequence ID" value="CAH0600004.1"/>
    <property type="molecule type" value="Genomic_DNA"/>
</dbReference>
<dbReference type="Proteomes" id="UP001154114">
    <property type="component" value="Chromosome 29"/>
</dbReference>
<feature type="region of interest" description="Disordered" evidence="1">
    <location>
        <begin position="919"/>
        <end position="943"/>
    </location>
</feature>
<feature type="transmembrane region" description="Helical" evidence="2">
    <location>
        <begin position="117"/>
        <end position="137"/>
    </location>
</feature>
<feature type="compositionally biased region" description="Low complexity" evidence="1">
    <location>
        <begin position="925"/>
        <end position="936"/>
    </location>
</feature>
<feature type="compositionally biased region" description="Basic and acidic residues" evidence="1">
    <location>
        <begin position="584"/>
        <end position="602"/>
    </location>
</feature>